<organism evidence="1 2">
    <name type="scientific">Ramlibacter alkalitolerans</name>
    <dbReference type="NCBI Taxonomy" id="2039631"/>
    <lineage>
        <taxon>Bacteria</taxon>
        <taxon>Pseudomonadati</taxon>
        <taxon>Pseudomonadota</taxon>
        <taxon>Betaproteobacteria</taxon>
        <taxon>Burkholderiales</taxon>
        <taxon>Comamonadaceae</taxon>
        <taxon>Ramlibacter</taxon>
    </lineage>
</organism>
<evidence type="ECO:0000313" key="1">
    <source>
        <dbReference type="EMBL" id="MBL0428330.1"/>
    </source>
</evidence>
<dbReference type="RefSeq" id="WP_201692961.1">
    <property type="nucleotide sequence ID" value="NZ_JAEQND010000017.1"/>
</dbReference>
<name>A0ABS1JVJ0_9BURK</name>
<accession>A0ABS1JVJ0</accession>
<dbReference type="Proteomes" id="UP000622707">
    <property type="component" value="Unassembled WGS sequence"/>
</dbReference>
<dbReference type="EMBL" id="JAEQND010000017">
    <property type="protein sequence ID" value="MBL0428330.1"/>
    <property type="molecule type" value="Genomic_DNA"/>
</dbReference>
<reference evidence="1 2" key="1">
    <citation type="journal article" date="2017" name="Int. J. Syst. Evol. Microbiol.">
        <title>Ramlibacter alkalitolerans sp. nov., alkali-tolerant bacterium isolated from soil of ginseng.</title>
        <authorList>
            <person name="Lee D.H."/>
            <person name="Cha C.J."/>
        </authorList>
    </citation>
    <scope>NUCLEOTIDE SEQUENCE [LARGE SCALE GENOMIC DNA]</scope>
    <source>
        <strain evidence="1 2">KACC 19305</strain>
    </source>
</reference>
<protein>
    <recommendedName>
        <fullName evidence="3">SH3b domain-containing protein</fullName>
    </recommendedName>
</protein>
<keyword evidence="2" id="KW-1185">Reference proteome</keyword>
<sequence>MPASAIALAAAAAMNTAIVTADRAVLRAAPREAAPQQAQLWQGEVLEVRGERLDYLQVWDPARERGGYVKATQVRRSALTPAEAPGLLAVLRFLREAPGAESLGIGIAAAYLQAAPAESVRGAEGAEALDALGTLAERLARRASEGTPAGQQSQLALSAHLEVAARYGVKFASYEQDGRMRICYDGDAFRRVLALPATPPQQARAALALTQPECMDPALQPLQRHQLSAWRAEVLERVDTAGLPAHVRHRVALRRAAVWSTLAYEHARLGDGESSAAAERALGELASVHKGELSEEDQAAYNDAAIRVNASRWAAVPATAAAPAATRPTIVTQAGQPGETCVLLVDARHDAAHPLAKRCTYALVWPQSASVNREGTAVALAVQPMEAWRELWLFRLQVRQWTIDVLPPASLQPGSGYAEFAGWVPGGQQVLVAREARAEGRYRRSYEVVSVASLATQRQAGEPGALGPFQRWQDAAWKRSSVALR</sequence>
<evidence type="ECO:0008006" key="3">
    <source>
        <dbReference type="Google" id="ProtNLM"/>
    </source>
</evidence>
<proteinExistence type="predicted"/>
<evidence type="ECO:0000313" key="2">
    <source>
        <dbReference type="Proteomes" id="UP000622707"/>
    </source>
</evidence>
<comment type="caution">
    <text evidence="1">The sequence shown here is derived from an EMBL/GenBank/DDBJ whole genome shotgun (WGS) entry which is preliminary data.</text>
</comment>
<gene>
    <name evidence="1" type="ORF">JI746_24715</name>
</gene>